<dbReference type="OrthoDB" id="7419255at2"/>
<dbReference type="InterPro" id="IPR011330">
    <property type="entry name" value="Glyco_hydro/deAcase_b/a-brl"/>
</dbReference>
<reference evidence="2" key="1">
    <citation type="submission" date="2018-07" db="EMBL/GenBank/DDBJ databases">
        <title>Genome sequence of Erythrobacter strain YH-07, an antagonistic bacterium isolated from Yellow Sea.</title>
        <authorList>
            <person name="Tang T."/>
            <person name="Liu Q."/>
            <person name="Sun X."/>
        </authorList>
    </citation>
    <scope>NUCLEOTIDE SEQUENCE [LARGE SCALE GENOMIC DNA]</scope>
    <source>
        <strain evidence="2">YH-07</strain>
    </source>
</reference>
<protein>
    <recommendedName>
        <fullName evidence="3">Polysaccharide deacetylase</fullName>
    </recommendedName>
</protein>
<dbReference type="Gene3D" id="3.20.20.370">
    <property type="entry name" value="Glycoside hydrolase/deacetylase"/>
    <property type="match status" value="1"/>
</dbReference>
<evidence type="ECO:0000313" key="1">
    <source>
        <dbReference type="EMBL" id="AXK41786.1"/>
    </source>
</evidence>
<keyword evidence="2" id="KW-1185">Reference proteome</keyword>
<name>A0A345YCY4_9SPHN</name>
<gene>
    <name evidence="1" type="ORF">DVR09_05040</name>
</gene>
<dbReference type="Proteomes" id="UP000254508">
    <property type="component" value="Chromosome"/>
</dbReference>
<organism evidence="1 2">
    <name type="scientific">Erythrobacter aureus</name>
    <dbReference type="NCBI Taxonomy" id="2182384"/>
    <lineage>
        <taxon>Bacteria</taxon>
        <taxon>Pseudomonadati</taxon>
        <taxon>Pseudomonadota</taxon>
        <taxon>Alphaproteobacteria</taxon>
        <taxon>Sphingomonadales</taxon>
        <taxon>Erythrobacteraceae</taxon>
        <taxon>Erythrobacter/Porphyrobacter group</taxon>
        <taxon>Erythrobacter</taxon>
    </lineage>
</organism>
<evidence type="ECO:0008006" key="3">
    <source>
        <dbReference type="Google" id="ProtNLM"/>
    </source>
</evidence>
<dbReference type="RefSeq" id="WP_115415972.1">
    <property type="nucleotide sequence ID" value="NZ_CP031357.1"/>
</dbReference>
<sequence length="322" mass="34571">MTAVYITIDTEYSPGLTLRLGAKAREEVFERSISCCTPQGQVGTGHQMDVMDANGVKGVFFVDPMPALVWGTGAIAAVVEPILERGHEVQLHLHPEWLEIAGDANPLPGRTGRNMHDFTESEQVELIEIAREFLMRAGAPAPTAFRAGNFGADDATLRALAKVGIRYDSSHVPGIAGSECRISLSADDRQVVCHHGTIEVPVGSIRSHGGQRHAQITALSHRELAAALRFCVREGAAMLNIVSHSFELMSRDRTRANTILRDRFARFCASIAATPGAHGATFTSHPPQIGDGTGAAAMPHSPFRSAARVMEQLASNMLYGAS</sequence>
<dbReference type="GO" id="GO:0005975">
    <property type="term" value="P:carbohydrate metabolic process"/>
    <property type="evidence" value="ECO:0007669"/>
    <property type="project" value="InterPro"/>
</dbReference>
<dbReference type="SUPFAM" id="SSF88713">
    <property type="entry name" value="Glycoside hydrolase/deacetylase"/>
    <property type="match status" value="1"/>
</dbReference>
<proteinExistence type="predicted"/>
<dbReference type="KEGG" id="err:DVR09_05040"/>
<dbReference type="AlphaFoldDB" id="A0A345YCY4"/>
<dbReference type="EMBL" id="CP031357">
    <property type="protein sequence ID" value="AXK41786.1"/>
    <property type="molecule type" value="Genomic_DNA"/>
</dbReference>
<accession>A0A345YCY4</accession>
<evidence type="ECO:0000313" key="2">
    <source>
        <dbReference type="Proteomes" id="UP000254508"/>
    </source>
</evidence>